<protein>
    <submittedName>
        <fullName evidence="1">Uncharacterized protein</fullName>
    </submittedName>
</protein>
<keyword evidence="2" id="KW-1185">Reference proteome</keyword>
<proteinExistence type="predicted"/>
<reference evidence="1" key="1">
    <citation type="journal article" date="2020" name="Ecol. Evol.">
        <title>Genome structure and content of the rice root-knot nematode (Meloidogyne graminicola).</title>
        <authorList>
            <person name="Phan N.T."/>
            <person name="Danchin E.G.J."/>
            <person name="Klopp C."/>
            <person name="Perfus-Barbeoch L."/>
            <person name="Kozlowski D.K."/>
            <person name="Koutsovoulos G.D."/>
            <person name="Lopez-Roques C."/>
            <person name="Bouchez O."/>
            <person name="Zahm M."/>
            <person name="Besnard G."/>
            <person name="Bellafiore S."/>
        </authorList>
    </citation>
    <scope>NUCLEOTIDE SEQUENCE</scope>
    <source>
        <strain evidence="1">VN-18</strain>
    </source>
</reference>
<name>A0A8S9Z6B7_9BILA</name>
<gene>
    <name evidence="1" type="ORF">Mgra_00010013</name>
</gene>
<dbReference type="AlphaFoldDB" id="A0A8S9Z6B7"/>
<sequence length="118" mass="14104">MDYLDYTNLKKKRTKTIEELLKYNNMLKIKNWIQKFWKANQTIGSAFAESSHQFEPSDNFESARVCQDENSALDERLVGVTLIEDRRNRLQNNAFLTEFFYFFDNNLIAKTMMKENKD</sequence>
<dbReference type="Proteomes" id="UP000605970">
    <property type="component" value="Unassembled WGS sequence"/>
</dbReference>
<evidence type="ECO:0000313" key="1">
    <source>
        <dbReference type="EMBL" id="KAF7624707.1"/>
    </source>
</evidence>
<evidence type="ECO:0000313" key="2">
    <source>
        <dbReference type="Proteomes" id="UP000605970"/>
    </source>
</evidence>
<comment type="caution">
    <text evidence="1">The sequence shown here is derived from an EMBL/GenBank/DDBJ whole genome shotgun (WGS) entry which is preliminary data.</text>
</comment>
<organism evidence="1 2">
    <name type="scientific">Meloidogyne graminicola</name>
    <dbReference type="NCBI Taxonomy" id="189291"/>
    <lineage>
        <taxon>Eukaryota</taxon>
        <taxon>Metazoa</taxon>
        <taxon>Ecdysozoa</taxon>
        <taxon>Nematoda</taxon>
        <taxon>Chromadorea</taxon>
        <taxon>Rhabditida</taxon>
        <taxon>Tylenchina</taxon>
        <taxon>Tylenchomorpha</taxon>
        <taxon>Tylenchoidea</taxon>
        <taxon>Meloidogynidae</taxon>
        <taxon>Meloidogyninae</taxon>
        <taxon>Meloidogyne</taxon>
    </lineage>
</organism>
<dbReference type="EMBL" id="JABEBT010000208">
    <property type="protein sequence ID" value="KAF7624707.1"/>
    <property type="molecule type" value="Genomic_DNA"/>
</dbReference>
<accession>A0A8S9Z6B7</accession>